<accession>A0A0B7B7H1</accession>
<dbReference type="PROSITE" id="PS00028">
    <property type="entry name" value="ZINC_FINGER_C2H2_1"/>
    <property type="match status" value="1"/>
</dbReference>
<feature type="non-terminal residue" evidence="3">
    <location>
        <position position="1"/>
    </location>
</feature>
<proteinExistence type="predicted"/>
<dbReference type="AlphaFoldDB" id="A0A0B7B7H1"/>
<feature type="compositionally biased region" description="Basic and acidic residues" evidence="1">
    <location>
        <begin position="197"/>
        <end position="209"/>
    </location>
</feature>
<evidence type="ECO:0000256" key="1">
    <source>
        <dbReference type="SAM" id="MobiDB-lite"/>
    </source>
</evidence>
<dbReference type="EMBL" id="HACG01042429">
    <property type="protein sequence ID" value="CEK89294.1"/>
    <property type="molecule type" value="Transcribed_RNA"/>
</dbReference>
<sequence>AAGHRTALCSICNKKVMVRMKNAHFKKHRDAYVKAAKENSLLDITAHSERVCIFCGSEYSSVKRLFTHVNMHKFSDTFIKQKDALKQKISYRNVQPKVMNNQQTLKGSVHNSSDLGLVAVGSKINDKKVSCEQLLKLSLETSHLQFPSKKCKAYTKPIKHRPDIDTGECSSSTSLTGTTKDNTSTPPRKSNTAKMKNSKDVDMFRDVKSHSAKQKTAELNPIGS</sequence>
<evidence type="ECO:0000313" key="3">
    <source>
        <dbReference type="EMBL" id="CEK89294.1"/>
    </source>
</evidence>
<organism evidence="3">
    <name type="scientific">Arion vulgaris</name>
    <dbReference type="NCBI Taxonomy" id="1028688"/>
    <lineage>
        <taxon>Eukaryota</taxon>
        <taxon>Metazoa</taxon>
        <taxon>Spiralia</taxon>
        <taxon>Lophotrochozoa</taxon>
        <taxon>Mollusca</taxon>
        <taxon>Gastropoda</taxon>
        <taxon>Heterobranchia</taxon>
        <taxon>Euthyneura</taxon>
        <taxon>Panpulmonata</taxon>
        <taxon>Eupulmonata</taxon>
        <taxon>Stylommatophora</taxon>
        <taxon>Helicina</taxon>
        <taxon>Arionoidea</taxon>
        <taxon>Arionidae</taxon>
        <taxon>Arion</taxon>
    </lineage>
</organism>
<feature type="domain" description="C2H2-type" evidence="2">
    <location>
        <begin position="52"/>
        <end position="72"/>
    </location>
</feature>
<gene>
    <name evidence="3" type="primary">ORF170030</name>
</gene>
<evidence type="ECO:0000259" key="2">
    <source>
        <dbReference type="PROSITE" id="PS00028"/>
    </source>
</evidence>
<name>A0A0B7B7H1_9EUPU</name>
<feature type="non-terminal residue" evidence="3">
    <location>
        <position position="224"/>
    </location>
</feature>
<reference evidence="3" key="1">
    <citation type="submission" date="2014-12" db="EMBL/GenBank/DDBJ databases">
        <title>Insight into the proteome of Arion vulgaris.</title>
        <authorList>
            <person name="Aradska J."/>
            <person name="Bulat T."/>
            <person name="Smidak R."/>
            <person name="Sarate P."/>
            <person name="Gangsoo J."/>
            <person name="Sialana F."/>
            <person name="Bilban M."/>
            <person name="Lubec G."/>
        </authorList>
    </citation>
    <scope>NUCLEOTIDE SEQUENCE</scope>
    <source>
        <tissue evidence="3">Skin</tissue>
    </source>
</reference>
<feature type="region of interest" description="Disordered" evidence="1">
    <location>
        <begin position="162"/>
        <end position="224"/>
    </location>
</feature>
<feature type="compositionally biased region" description="Polar residues" evidence="1">
    <location>
        <begin position="168"/>
        <end position="195"/>
    </location>
</feature>
<dbReference type="InterPro" id="IPR013087">
    <property type="entry name" value="Znf_C2H2_type"/>
</dbReference>
<protein>
    <recommendedName>
        <fullName evidence="2">C2H2-type domain-containing protein</fullName>
    </recommendedName>
</protein>